<name>A0AA35PVD6_9SAUR</name>
<dbReference type="Proteomes" id="UP001178461">
    <property type="component" value="Chromosome W"/>
</dbReference>
<sequence length="117" mass="12603">MEKELLELKKRNVALEQRSQDLQSRLEEAWTAQRGTQGGLSADGGSAGTLLIRLPLLAASPFGCIDTLRDGKKRMTTTDLVPHPCAGRPAVVTSSVHLLGPRSRIPVVSCLSAHKSF</sequence>
<reference evidence="1" key="1">
    <citation type="submission" date="2022-12" db="EMBL/GenBank/DDBJ databases">
        <authorList>
            <person name="Alioto T."/>
            <person name="Alioto T."/>
            <person name="Gomez Garrido J."/>
        </authorList>
    </citation>
    <scope>NUCLEOTIDE SEQUENCE</scope>
</reference>
<dbReference type="AlphaFoldDB" id="A0AA35PVD6"/>
<accession>A0AA35PVD6</accession>
<keyword evidence="2" id="KW-1185">Reference proteome</keyword>
<protein>
    <submittedName>
        <fullName evidence="1">Uncharacterized protein</fullName>
    </submittedName>
</protein>
<evidence type="ECO:0000313" key="2">
    <source>
        <dbReference type="Proteomes" id="UP001178461"/>
    </source>
</evidence>
<proteinExistence type="predicted"/>
<gene>
    <name evidence="1" type="ORF">PODLI_1B024071</name>
</gene>
<dbReference type="EMBL" id="OX395145">
    <property type="protein sequence ID" value="CAI5799373.1"/>
    <property type="molecule type" value="Genomic_DNA"/>
</dbReference>
<evidence type="ECO:0000313" key="1">
    <source>
        <dbReference type="EMBL" id="CAI5799373.1"/>
    </source>
</evidence>
<organism evidence="1 2">
    <name type="scientific">Podarcis lilfordi</name>
    <name type="common">Lilford's wall lizard</name>
    <dbReference type="NCBI Taxonomy" id="74358"/>
    <lineage>
        <taxon>Eukaryota</taxon>
        <taxon>Metazoa</taxon>
        <taxon>Chordata</taxon>
        <taxon>Craniata</taxon>
        <taxon>Vertebrata</taxon>
        <taxon>Euteleostomi</taxon>
        <taxon>Lepidosauria</taxon>
        <taxon>Squamata</taxon>
        <taxon>Bifurcata</taxon>
        <taxon>Unidentata</taxon>
        <taxon>Episquamata</taxon>
        <taxon>Laterata</taxon>
        <taxon>Lacertibaenia</taxon>
        <taxon>Lacertidae</taxon>
        <taxon>Podarcis</taxon>
    </lineage>
</organism>